<feature type="domain" description="HTH gntR-type" evidence="4">
    <location>
        <begin position="1"/>
        <end position="68"/>
    </location>
</feature>
<dbReference type="InterPro" id="IPR011663">
    <property type="entry name" value="UTRA"/>
</dbReference>
<dbReference type="SMART" id="SM00345">
    <property type="entry name" value="HTH_GNTR"/>
    <property type="match status" value="1"/>
</dbReference>
<dbReference type="RefSeq" id="WP_004944074.1">
    <property type="nucleotide sequence ID" value="NZ_PESE01000001.1"/>
</dbReference>
<dbReference type="Gene3D" id="3.40.1410.10">
    <property type="entry name" value="Chorismate lyase-like"/>
    <property type="match status" value="1"/>
</dbReference>
<dbReference type="InterPro" id="IPR050679">
    <property type="entry name" value="Bact_HTH_transcr_reg"/>
</dbReference>
<dbReference type="EMBL" id="PESE01000001">
    <property type="protein sequence ID" value="PYD39897.1"/>
    <property type="molecule type" value="Genomic_DNA"/>
</dbReference>
<dbReference type="GO" id="GO:0045892">
    <property type="term" value="P:negative regulation of DNA-templated transcription"/>
    <property type="evidence" value="ECO:0007669"/>
    <property type="project" value="TreeGrafter"/>
</dbReference>
<dbReference type="PANTHER" id="PTHR44846">
    <property type="entry name" value="MANNOSYL-D-GLYCERATE TRANSPORT/METABOLISM SYSTEM REPRESSOR MNGR-RELATED"/>
    <property type="match status" value="1"/>
</dbReference>
<evidence type="ECO:0000256" key="3">
    <source>
        <dbReference type="ARBA" id="ARBA00023163"/>
    </source>
</evidence>
<organism evidence="5 6">
    <name type="scientific">Serratia plymuthica</name>
    <dbReference type="NCBI Taxonomy" id="82996"/>
    <lineage>
        <taxon>Bacteria</taxon>
        <taxon>Pseudomonadati</taxon>
        <taxon>Pseudomonadota</taxon>
        <taxon>Gammaproteobacteria</taxon>
        <taxon>Enterobacterales</taxon>
        <taxon>Yersiniaceae</taxon>
        <taxon>Serratia</taxon>
    </lineage>
</organism>
<dbReference type="CDD" id="cd07377">
    <property type="entry name" value="WHTH_GntR"/>
    <property type="match status" value="1"/>
</dbReference>
<keyword evidence="1" id="KW-0805">Transcription regulation</keyword>
<dbReference type="SUPFAM" id="SSF46785">
    <property type="entry name" value="Winged helix' DNA-binding domain"/>
    <property type="match status" value="1"/>
</dbReference>
<reference evidence="5 6" key="1">
    <citation type="submission" date="2017-11" db="EMBL/GenBank/DDBJ databases">
        <title>Genome sequence of the oocydin A producing rhizobacterium Serratia plymuthica 4Rx5.</title>
        <authorList>
            <person name="Matilla M.A."/>
            <person name="Udaondo Z."/>
            <person name="Salmond G.P.C."/>
        </authorList>
    </citation>
    <scope>NUCLEOTIDE SEQUENCE [LARGE SCALE GENOMIC DNA]</scope>
    <source>
        <strain evidence="5 6">4Rx5</strain>
    </source>
</reference>
<dbReference type="InterPro" id="IPR000524">
    <property type="entry name" value="Tscrpt_reg_HTH_GntR"/>
</dbReference>
<evidence type="ECO:0000256" key="1">
    <source>
        <dbReference type="ARBA" id="ARBA00023015"/>
    </source>
</evidence>
<dbReference type="Pfam" id="PF07702">
    <property type="entry name" value="UTRA"/>
    <property type="match status" value="1"/>
</dbReference>
<name>A0A318PK60_SERPL</name>
<sequence>MIYKTLAERLRIRINSADFAIGDALPSEKRLAAEFSVSRMTLRKAVSLLIEWGLVRRCHGSGTFVAQKDLQHETRGLMGFSELMKELGRPTVSQVLEFRMMGAPPAIASQLRIKADERIYYSRRVRFVEGKPVVLEDSYMPGRLFGNLSVAHLEGSKFAYIIEDECHINIAGNYESFSPILADSTIGALLHVAEGTPLLRLTSLSYSDTGDYINYSVIFRNANEYHVDYHLKRNK</sequence>
<dbReference type="InterPro" id="IPR036388">
    <property type="entry name" value="WH-like_DNA-bd_sf"/>
</dbReference>
<accession>A0A318PK60</accession>
<protein>
    <submittedName>
        <fullName evidence="5">GntR family transcriptional regulator</fullName>
    </submittedName>
</protein>
<dbReference type="PANTHER" id="PTHR44846:SF1">
    <property type="entry name" value="MANNOSYL-D-GLYCERATE TRANSPORT_METABOLISM SYSTEM REPRESSOR MNGR-RELATED"/>
    <property type="match status" value="1"/>
</dbReference>
<evidence type="ECO:0000259" key="4">
    <source>
        <dbReference type="PROSITE" id="PS50949"/>
    </source>
</evidence>
<dbReference type="InterPro" id="IPR028978">
    <property type="entry name" value="Chorismate_lyase_/UTRA_dom_sf"/>
</dbReference>
<dbReference type="OrthoDB" id="6626198at2"/>
<gene>
    <name evidence="5" type="ORF">CT690_01015</name>
</gene>
<evidence type="ECO:0000313" key="5">
    <source>
        <dbReference type="EMBL" id="PYD39897.1"/>
    </source>
</evidence>
<dbReference type="SMART" id="SM00866">
    <property type="entry name" value="UTRA"/>
    <property type="match status" value="1"/>
</dbReference>
<dbReference type="Proteomes" id="UP000248196">
    <property type="component" value="Unassembled WGS sequence"/>
</dbReference>
<dbReference type="PRINTS" id="PR00035">
    <property type="entry name" value="HTHGNTR"/>
</dbReference>
<evidence type="ECO:0000313" key="6">
    <source>
        <dbReference type="Proteomes" id="UP000248196"/>
    </source>
</evidence>
<comment type="caution">
    <text evidence="5">The sequence shown here is derived from an EMBL/GenBank/DDBJ whole genome shotgun (WGS) entry which is preliminary data.</text>
</comment>
<dbReference type="InterPro" id="IPR036390">
    <property type="entry name" value="WH_DNA-bd_sf"/>
</dbReference>
<dbReference type="Gene3D" id="1.10.10.10">
    <property type="entry name" value="Winged helix-like DNA-binding domain superfamily/Winged helix DNA-binding domain"/>
    <property type="match status" value="1"/>
</dbReference>
<dbReference type="GO" id="GO:0003700">
    <property type="term" value="F:DNA-binding transcription factor activity"/>
    <property type="evidence" value="ECO:0007669"/>
    <property type="project" value="InterPro"/>
</dbReference>
<evidence type="ECO:0000256" key="2">
    <source>
        <dbReference type="ARBA" id="ARBA00023125"/>
    </source>
</evidence>
<proteinExistence type="predicted"/>
<dbReference type="PROSITE" id="PS50949">
    <property type="entry name" value="HTH_GNTR"/>
    <property type="match status" value="1"/>
</dbReference>
<dbReference type="Pfam" id="PF00392">
    <property type="entry name" value="GntR"/>
    <property type="match status" value="1"/>
</dbReference>
<dbReference type="SUPFAM" id="SSF64288">
    <property type="entry name" value="Chorismate lyase-like"/>
    <property type="match status" value="1"/>
</dbReference>
<keyword evidence="2" id="KW-0238">DNA-binding</keyword>
<dbReference type="AlphaFoldDB" id="A0A318PK60"/>
<keyword evidence="3" id="KW-0804">Transcription</keyword>
<dbReference type="GO" id="GO:0003677">
    <property type="term" value="F:DNA binding"/>
    <property type="evidence" value="ECO:0007669"/>
    <property type="project" value="UniProtKB-KW"/>
</dbReference>